<comment type="caution">
    <text evidence="1">The sequence shown here is derived from an EMBL/GenBank/DDBJ whole genome shotgun (WGS) entry which is preliminary data.</text>
</comment>
<proteinExistence type="predicted"/>
<dbReference type="EMBL" id="JAPFFI010000015">
    <property type="protein sequence ID" value="KAJ6360829.1"/>
    <property type="molecule type" value="Genomic_DNA"/>
</dbReference>
<protein>
    <submittedName>
        <fullName evidence="1">Uncharacterized protein</fullName>
    </submittedName>
</protein>
<reference evidence="1" key="1">
    <citation type="submission" date="2022-10" db="EMBL/GenBank/DDBJ databases">
        <authorList>
            <person name="Hyden B.L."/>
            <person name="Feng K."/>
            <person name="Yates T."/>
            <person name="Jawdy S."/>
            <person name="Smart L.B."/>
            <person name="Muchero W."/>
        </authorList>
    </citation>
    <scope>NUCLEOTIDE SEQUENCE</scope>
    <source>
        <tissue evidence="1">Shoot tip</tissue>
    </source>
</reference>
<reference evidence="1" key="2">
    <citation type="journal article" date="2023" name="Int. J. Mol. Sci.">
        <title>De Novo Assembly and Annotation of 11 Diverse Shrub Willow (Salix) Genomes Reveals Novel Gene Organization in Sex-Linked Regions.</title>
        <authorList>
            <person name="Hyden B."/>
            <person name="Feng K."/>
            <person name="Yates T.B."/>
            <person name="Jawdy S."/>
            <person name="Cereghino C."/>
            <person name="Smart L.B."/>
            <person name="Muchero W."/>
        </authorList>
    </citation>
    <scope>NUCLEOTIDE SEQUENCE</scope>
    <source>
        <tissue evidence="1">Shoot tip</tissue>
    </source>
</reference>
<gene>
    <name evidence="1" type="ORF">OIU77_004784</name>
</gene>
<evidence type="ECO:0000313" key="2">
    <source>
        <dbReference type="Proteomes" id="UP001141253"/>
    </source>
</evidence>
<organism evidence="1 2">
    <name type="scientific">Salix suchowensis</name>
    <dbReference type="NCBI Taxonomy" id="1278906"/>
    <lineage>
        <taxon>Eukaryota</taxon>
        <taxon>Viridiplantae</taxon>
        <taxon>Streptophyta</taxon>
        <taxon>Embryophyta</taxon>
        <taxon>Tracheophyta</taxon>
        <taxon>Spermatophyta</taxon>
        <taxon>Magnoliopsida</taxon>
        <taxon>eudicotyledons</taxon>
        <taxon>Gunneridae</taxon>
        <taxon>Pentapetalae</taxon>
        <taxon>rosids</taxon>
        <taxon>fabids</taxon>
        <taxon>Malpighiales</taxon>
        <taxon>Salicaceae</taxon>
        <taxon>Saliceae</taxon>
        <taxon>Salix</taxon>
    </lineage>
</organism>
<sequence length="48" mass="5765">MQQYHINLFNRLQRTCVQICLKNEGKVESFFLINPIIYLFKGKSYVIL</sequence>
<dbReference type="Proteomes" id="UP001141253">
    <property type="component" value="Chromosome 13"/>
</dbReference>
<evidence type="ECO:0000313" key="1">
    <source>
        <dbReference type="EMBL" id="KAJ6360829.1"/>
    </source>
</evidence>
<name>A0ABQ9AX79_9ROSI</name>
<keyword evidence="2" id="KW-1185">Reference proteome</keyword>
<accession>A0ABQ9AX79</accession>